<protein>
    <submittedName>
        <fullName evidence="1">Uncharacterized protein</fullName>
    </submittedName>
</protein>
<evidence type="ECO:0000313" key="1">
    <source>
        <dbReference type="EMBL" id="OJJ77183.1"/>
    </source>
</evidence>
<dbReference type="EMBL" id="KV878679">
    <property type="protein sequence ID" value="OJJ77183.1"/>
    <property type="molecule type" value="Genomic_DNA"/>
</dbReference>
<dbReference type="RefSeq" id="XP_067484430.1">
    <property type="nucleotide sequence ID" value="XM_067621999.1"/>
</dbReference>
<organism evidence="1 2">
    <name type="scientific">Aspergillus brasiliensis (strain CBS 101740 / IMI 381727 / IBT 21946)</name>
    <dbReference type="NCBI Taxonomy" id="767769"/>
    <lineage>
        <taxon>Eukaryota</taxon>
        <taxon>Fungi</taxon>
        <taxon>Dikarya</taxon>
        <taxon>Ascomycota</taxon>
        <taxon>Pezizomycotina</taxon>
        <taxon>Eurotiomycetes</taxon>
        <taxon>Eurotiomycetidae</taxon>
        <taxon>Eurotiales</taxon>
        <taxon>Aspergillaceae</taxon>
        <taxon>Aspergillus</taxon>
        <taxon>Aspergillus subgen. Circumdati</taxon>
    </lineage>
</organism>
<name>A0A1L9UZR5_ASPBC</name>
<dbReference type="Proteomes" id="UP000184499">
    <property type="component" value="Unassembled WGS sequence"/>
</dbReference>
<gene>
    <name evidence="1" type="ORF">ASPBRDRAFT_230011</name>
</gene>
<dbReference type="GeneID" id="93574487"/>
<dbReference type="AlphaFoldDB" id="A0A1L9UZR5"/>
<dbReference type="VEuPathDB" id="FungiDB:ASPBRDRAFT_230011"/>
<evidence type="ECO:0000313" key="2">
    <source>
        <dbReference type="Proteomes" id="UP000184499"/>
    </source>
</evidence>
<reference evidence="2" key="1">
    <citation type="journal article" date="2017" name="Genome Biol.">
        <title>Comparative genomics reveals high biological diversity and specific adaptations in the industrially and medically important fungal genus Aspergillus.</title>
        <authorList>
            <person name="de Vries R.P."/>
            <person name="Riley R."/>
            <person name="Wiebenga A."/>
            <person name="Aguilar-Osorio G."/>
            <person name="Amillis S."/>
            <person name="Uchima C.A."/>
            <person name="Anderluh G."/>
            <person name="Asadollahi M."/>
            <person name="Askin M."/>
            <person name="Barry K."/>
            <person name="Battaglia E."/>
            <person name="Bayram O."/>
            <person name="Benocci T."/>
            <person name="Braus-Stromeyer S.A."/>
            <person name="Caldana C."/>
            <person name="Canovas D."/>
            <person name="Cerqueira G.C."/>
            <person name="Chen F."/>
            <person name="Chen W."/>
            <person name="Choi C."/>
            <person name="Clum A."/>
            <person name="Dos Santos R.A."/>
            <person name="Damasio A.R."/>
            <person name="Diallinas G."/>
            <person name="Emri T."/>
            <person name="Fekete E."/>
            <person name="Flipphi M."/>
            <person name="Freyberg S."/>
            <person name="Gallo A."/>
            <person name="Gournas C."/>
            <person name="Habgood R."/>
            <person name="Hainaut M."/>
            <person name="Harispe M.L."/>
            <person name="Henrissat B."/>
            <person name="Hilden K.S."/>
            <person name="Hope R."/>
            <person name="Hossain A."/>
            <person name="Karabika E."/>
            <person name="Karaffa L."/>
            <person name="Karanyi Z."/>
            <person name="Krasevec N."/>
            <person name="Kuo A."/>
            <person name="Kusch H."/>
            <person name="LaButti K."/>
            <person name="Lagendijk E.L."/>
            <person name="Lapidus A."/>
            <person name="Levasseur A."/>
            <person name="Lindquist E."/>
            <person name="Lipzen A."/>
            <person name="Logrieco A.F."/>
            <person name="MacCabe A."/>
            <person name="Maekelae M.R."/>
            <person name="Malavazi I."/>
            <person name="Melin P."/>
            <person name="Meyer V."/>
            <person name="Mielnichuk N."/>
            <person name="Miskei M."/>
            <person name="Molnar A.P."/>
            <person name="Mule G."/>
            <person name="Ngan C.Y."/>
            <person name="Orejas M."/>
            <person name="Orosz E."/>
            <person name="Ouedraogo J.P."/>
            <person name="Overkamp K.M."/>
            <person name="Park H.-S."/>
            <person name="Perrone G."/>
            <person name="Piumi F."/>
            <person name="Punt P.J."/>
            <person name="Ram A.F."/>
            <person name="Ramon A."/>
            <person name="Rauscher S."/>
            <person name="Record E."/>
            <person name="Riano-Pachon D.M."/>
            <person name="Robert V."/>
            <person name="Roehrig J."/>
            <person name="Ruller R."/>
            <person name="Salamov A."/>
            <person name="Salih N.S."/>
            <person name="Samson R.A."/>
            <person name="Sandor E."/>
            <person name="Sanguinetti M."/>
            <person name="Schuetze T."/>
            <person name="Sepcic K."/>
            <person name="Shelest E."/>
            <person name="Sherlock G."/>
            <person name="Sophianopoulou V."/>
            <person name="Squina F.M."/>
            <person name="Sun H."/>
            <person name="Susca A."/>
            <person name="Todd R.B."/>
            <person name="Tsang A."/>
            <person name="Unkles S.E."/>
            <person name="van de Wiele N."/>
            <person name="van Rossen-Uffink D."/>
            <person name="Oliveira J.V."/>
            <person name="Vesth T.C."/>
            <person name="Visser J."/>
            <person name="Yu J.-H."/>
            <person name="Zhou M."/>
            <person name="Andersen M.R."/>
            <person name="Archer D.B."/>
            <person name="Baker S.E."/>
            <person name="Benoit I."/>
            <person name="Brakhage A.A."/>
            <person name="Braus G.H."/>
            <person name="Fischer R."/>
            <person name="Frisvad J.C."/>
            <person name="Goldman G.H."/>
            <person name="Houbraken J."/>
            <person name="Oakley B."/>
            <person name="Pocsi I."/>
            <person name="Scazzocchio C."/>
            <person name="Seiboth B."/>
            <person name="vanKuyk P.A."/>
            <person name="Wortman J."/>
            <person name="Dyer P.S."/>
            <person name="Grigoriev I.V."/>
        </authorList>
    </citation>
    <scope>NUCLEOTIDE SEQUENCE [LARGE SCALE GENOMIC DNA]</scope>
    <source>
        <strain evidence="2">CBS 101740 / IMI 381727 / IBT 21946</strain>
    </source>
</reference>
<accession>A0A1L9UZR5</accession>
<keyword evidence="2" id="KW-1185">Reference proteome</keyword>
<proteinExistence type="predicted"/>
<sequence>MANTNCTMETTAHSACTSPKQHHFTSCYHSTVCHRSSMARQICPRKQPKHQPVSAGIPFSFSNYMVFIISKYTYLFLSSSRNLIKSCVY</sequence>